<keyword evidence="1" id="KW-0472">Membrane</keyword>
<dbReference type="STRING" id="414048.SAMN04489864_106240"/>
<feature type="transmembrane region" description="Helical" evidence="1">
    <location>
        <begin position="6"/>
        <end position="27"/>
    </location>
</feature>
<reference evidence="3 4" key="1">
    <citation type="submission" date="2016-10" db="EMBL/GenBank/DDBJ databases">
        <authorList>
            <person name="de Groot N.N."/>
        </authorList>
    </citation>
    <scope>NUCLEOTIDE SEQUENCE [LARGE SCALE GENOMIC DNA]</scope>
    <source>
        <strain evidence="3 4">DSM 18684</strain>
    </source>
</reference>
<dbReference type="InterPro" id="IPR054331">
    <property type="entry name" value="LiaF_TM"/>
</dbReference>
<evidence type="ECO:0000259" key="2">
    <source>
        <dbReference type="Pfam" id="PF22570"/>
    </source>
</evidence>
<proteinExistence type="predicted"/>
<accession>A0A1I2Y5G5</accession>
<dbReference type="Proteomes" id="UP000199666">
    <property type="component" value="Unassembled WGS sequence"/>
</dbReference>
<keyword evidence="4" id="KW-1185">Reference proteome</keyword>
<sequence length="318" mass="35875">MKLDRVIWGVLLLFIGGVLLLDNFGVIEFYWRNVWSFWPVFLIILGVNILFNKNNSQTGNIISLGILVVTLSFLFVKGQTKPAHGLWWDRDSIHIDIDDDEWKNAQHSKLNYAEPFLPGDAEKRTILNISGGANTYELKGETDSLFAADVRENRKGMKFMLRKDVADSMNTINFKMNGKSKSPYFGNNGNSVDFYLNVQPTWEMNVAMGAGSVDFDLTKYKVRTFKFDGGAADIDVKIGNLLPITDVNVKVGMADIKIEIPESSGCRIVTRTGFSSRDFDGFTKLKDGTYESANYQNSTKKIFINLDGGFSNFEVKRY</sequence>
<dbReference type="AlphaFoldDB" id="A0A1I2Y5G5"/>
<dbReference type="OrthoDB" id="941984at2"/>
<feature type="transmembrane region" description="Helical" evidence="1">
    <location>
        <begin position="57"/>
        <end position="76"/>
    </location>
</feature>
<evidence type="ECO:0000313" key="3">
    <source>
        <dbReference type="EMBL" id="SFH20974.1"/>
    </source>
</evidence>
<protein>
    <recommendedName>
        <fullName evidence="2">LiaF transmembrane domain-containing protein</fullName>
    </recommendedName>
</protein>
<dbReference type="RefSeq" id="WP_090994364.1">
    <property type="nucleotide sequence ID" value="NZ_FOPP01000006.1"/>
</dbReference>
<dbReference type="EMBL" id="FOPP01000006">
    <property type="protein sequence ID" value="SFH20974.1"/>
    <property type="molecule type" value="Genomic_DNA"/>
</dbReference>
<feature type="transmembrane region" description="Helical" evidence="1">
    <location>
        <begin position="34"/>
        <end position="51"/>
    </location>
</feature>
<dbReference type="Pfam" id="PF22570">
    <property type="entry name" value="LiaF-TM"/>
    <property type="match status" value="1"/>
</dbReference>
<evidence type="ECO:0000313" key="4">
    <source>
        <dbReference type="Proteomes" id="UP000199666"/>
    </source>
</evidence>
<organism evidence="3 4">
    <name type="scientific">Pedobacter insulae</name>
    <dbReference type="NCBI Taxonomy" id="414048"/>
    <lineage>
        <taxon>Bacteria</taxon>
        <taxon>Pseudomonadati</taxon>
        <taxon>Bacteroidota</taxon>
        <taxon>Sphingobacteriia</taxon>
        <taxon>Sphingobacteriales</taxon>
        <taxon>Sphingobacteriaceae</taxon>
        <taxon>Pedobacter</taxon>
    </lineage>
</organism>
<keyword evidence="1" id="KW-1133">Transmembrane helix</keyword>
<gene>
    <name evidence="3" type="ORF">SAMN04489864_106240</name>
</gene>
<keyword evidence="1" id="KW-0812">Transmembrane</keyword>
<name>A0A1I2Y5G5_9SPHI</name>
<evidence type="ECO:0000256" key="1">
    <source>
        <dbReference type="SAM" id="Phobius"/>
    </source>
</evidence>
<feature type="domain" description="LiaF transmembrane" evidence="2">
    <location>
        <begin position="7"/>
        <end position="69"/>
    </location>
</feature>